<evidence type="ECO:0000256" key="1">
    <source>
        <dbReference type="ARBA" id="ARBA00001966"/>
    </source>
</evidence>
<keyword evidence="4" id="KW-0408">Iron</keyword>
<dbReference type="InterPro" id="IPR058240">
    <property type="entry name" value="rSAM_sf"/>
</dbReference>
<dbReference type="Proteomes" id="UP000326557">
    <property type="component" value="Unassembled WGS sequence"/>
</dbReference>
<dbReference type="OrthoDB" id="9801424at2"/>
<dbReference type="Gene3D" id="3.40.50.280">
    <property type="entry name" value="Cobalamin-binding domain"/>
    <property type="match status" value="1"/>
</dbReference>
<evidence type="ECO:0000313" key="10">
    <source>
        <dbReference type="Proteomes" id="UP000326557"/>
    </source>
</evidence>
<feature type="domain" description="Radical SAM core" evidence="8">
    <location>
        <begin position="234"/>
        <end position="469"/>
    </location>
</feature>
<evidence type="ECO:0000256" key="4">
    <source>
        <dbReference type="ARBA" id="ARBA00023004"/>
    </source>
</evidence>
<comment type="cofactor">
    <cofactor evidence="1">
        <name>[4Fe-4S] cluster</name>
        <dbReference type="ChEBI" id="CHEBI:49883"/>
    </cofactor>
</comment>
<dbReference type="RefSeq" id="WP_150637971.1">
    <property type="nucleotide sequence ID" value="NZ_CABVHP010000005.1"/>
</dbReference>
<keyword evidence="2" id="KW-0949">S-adenosyl-L-methionine</keyword>
<keyword evidence="3" id="KW-0479">Metal-binding</keyword>
<dbReference type="InterPro" id="IPR006158">
    <property type="entry name" value="Cobalamin-bd"/>
</dbReference>
<evidence type="ECO:0000259" key="7">
    <source>
        <dbReference type="PROSITE" id="PS51332"/>
    </source>
</evidence>
<dbReference type="GO" id="GO:0003824">
    <property type="term" value="F:catalytic activity"/>
    <property type="evidence" value="ECO:0007669"/>
    <property type="project" value="InterPro"/>
</dbReference>
<evidence type="ECO:0000313" key="9">
    <source>
        <dbReference type="EMBL" id="VVN92867.1"/>
    </source>
</evidence>
<dbReference type="GO" id="GO:0031419">
    <property type="term" value="F:cobalamin binding"/>
    <property type="evidence" value="ECO:0007669"/>
    <property type="project" value="InterPro"/>
</dbReference>
<dbReference type="Pfam" id="PF02310">
    <property type="entry name" value="B12-binding"/>
    <property type="match status" value="1"/>
</dbReference>
<dbReference type="PANTHER" id="PTHR43409">
    <property type="entry name" value="ANAEROBIC MAGNESIUM-PROTOPORPHYRIN IX MONOMETHYL ESTER CYCLASE-RELATED"/>
    <property type="match status" value="1"/>
</dbReference>
<dbReference type="GO" id="GO:0051536">
    <property type="term" value="F:iron-sulfur cluster binding"/>
    <property type="evidence" value="ECO:0007669"/>
    <property type="project" value="UniProtKB-KW"/>
</dbReference>
<dbReference type="SMART" id="SM00729">
    <property type="entry name" value="Elp3"/>
    <property type="match status" value="1"/>
</dbReference>
<dbReference type="PANTHER" id="PTHR43409:SF7">
    <property type="entry name" value="BLL1977 PROTEIN"/>
    <property type="match status" value="1"/>
</dbReference>
<dbReference type="SFLD" id="SFLDG01082">
    <property type="entry name" value="B12-binding_domain_containing"/>
    <property type="match status" value="1"/>
</dbReference>
<evidence type="ECO:0000256" key="2">
    <source>
        <dbReference type="ARBA" id="ARBA00022691"/>
    </source>
</evidence>
<feature type="domain" description="B12-binding" evidence="7">
    <location>
        <begin position="19"/>
        <end position="159"/>
    </location>
</feature>
<protein>
    <recommendedName>
        <fullName evidence="11">Radical SAM protein</fullName>
    </recommendedName>
</protein>
<dbReference type="Pfam" id="PF04055">
    <property type="entry name" value="Radical_SAM"/>
    <property type="match status" value="1"/>
</dbReference>
<feature type="compositionally biased region" description="Low complexity" evidence="6">
    <location>
        <begin position="164"/>
        <end position="175"/>
    </location>
</feature>
<dbReference type="InterPro" id="IPR006638">
    <property type="entry name" value="Elp3/MiaA/NifB-like_rSAM"/>
</dbReference>
<evidence type="ECO:0000256" key="3">
    <source>
        <dbReference type="ARBA" id="ARBA00022723"/>
    </source>
</evidence>
<dbReference type="PROSITE" id="PS51332">
    <property type="entry name" value="B12_BINDING"/>
    <property type="match status" value="1"/>
</dbReference>
<dbReference type="EMBL" id="CABVHP010000005">
    <property type="protein sequence ID" value="VVN92867.1"/>
    <property type="molecule type" value="Genomic_DNA"/>
</dbReference>
<dbReference type="GO" id="GO:0046872">
    <property type="term" value="F:metal ion binding"/>
    <property type="evidence" value="ECO:0007669"/>
    <property type="project" value="UniProtKB-KW"/>
</dbReference>
<proteinExistence type="predicted"/>
<evidence type="ECO:0000256" key="6">
    <source>
        <dbReference type="SAM" id="MobiDB-lite"/>
    </source>
</evidence>
<dbReference type="AlphaFoldDB" id="A0A5E7KSQ3"/>
<dbReference type="CDD" id="cd01335">
    <property type="entry name" value="Radical_SAM"/>
    <property type="match status" value="1"/>
</dbReference>
<evidence type="ECO:0000256" key="5">
    <source>
        <dbReference type="ARBA" id="ARBA00023014"/>
    </source>
</evidence>
<dbReference type="Gene3D" id="3.80.30.20">
    <property type="entry name" value="tm_1862 like domain"/>
    <property type="match status" value="1"/>
</dbReference>
<dbReference type="InterPro" id="IPR023404">
    <property type="entry name" value="rSAM_horseshoe"/>
</dbReference>
<evidence type="ECO:0008006" key="11">
    <source>
        <dbReference type="Google" id="ProtNLM"/>
    </source>
</evidence>
<dbReference type="SFLD" id="SFLDS00029">
    <property type="entry name" value="Radical_SAM"/>
    <property type="match status" value="1"/>
</dbReference>
<keyword evidence="5" id="KW-0411">Iron-sulfur</keyword>
<name>A0A5E7KSQ3_PSEFL</name>
<organism evidence="9 10">
    <name type="scientific">Pseudomonas fluorescens</name>
    <dbReference type="NCBI Taxonomy" id="294"/>
    <lineage>
        <taxon>Bacteria</taxon>
        <taxon>Pseudomonadati</taxon>
        <taxon>Pseudomonadota</taxon>
        <taxon>Gammaproteobacteria</taxon>
        <taxon>Pseudomonadales</taxon>
        <taxon>Pseudomonadaceae</taxon>
        <taxon>Pseudomonas</taxon>
    </lineage>
</organism>
<dbReference type="SUPFAM" id="SSF102114">
    <property type="entry name" value="Radical SAM enzymes"/>
    <property type="match status" value="1"/>
</dbReference>
<dbReference type="InterPro" id="IPR007197">
    <property type="entry name" value="rSAM"/>
</dbReference>
<accession>A0A5E7KSQ3</accession>
<reference evidence="9 10" key="1">
    <citation type="submission" date="2019-09" db="EMBL/GenBank/DDBJ databases">
        <authorList>
            <person name="Chandra G."/>
            <person name="Truman W A."/>
        </authorList>
    </citation>
    <scope>NUCLEOTIDE SEQUENCE [LARGE SCALE GENOMIC DNA]</scope>
    <source>
        <strain evidence="9">PS704</strain>
    </source>
</reference>
<gene>
    <name evidence="9" type="ORF">PS704_02019</name>
</gene>
<dbReference type="InterPro" id="IPR051198">
    <property type="entry name" value="BchE-like"/>
</dbReference>
<sequence>MNEACWNSLNNDGDIYDPTRLALVSLPYGEGPQKVMPLGLQNISAYVKKHVAHVKCKIFDYSDLYTSDTHELKDLIDWQPALVGISIYSSHVQAAIAWGQLIKSALPETVLFCGGPHISLAAKDFLRVSNGIFELALYGEGEHSTTRLLNLFNKSRKEAPPSSPTKNTNKNPTPKQVFIDNHLQDIPNAVWISATGETHETYKQKIQLPATEWENPLLDYCSERLQNLYFTDRRDGKKRRSIALTSSRGCPLACSFCAIVAADKDGPKWRAVDASTLVNWIAEAHKQYSFEHVYMMDANFFVRKDRVLEFSEKLYKLFGGEVTWSSSSTVGYLLKLRAELPKLVAQGLRLVEMGIESGSQTQLDYMNKRVTVKDNIDAIRALQINGIDVGLDFIMFYHDQQKREIIENLSFLLKSGMTEHESFDHYFNIMMIYPGTPVRYNLERKIGFKFDLIDLPNSRQLIENQEVKEIYDAYIDYFAKPLLNSLEEAISINIEKISQSTSLGEIAHLSLLNIYLRHMPFKILWGLCQRTGERTVIFTGKEFLTYTSIIKKTLHGKEPNKSPKPVALETFTLGVGGRKGELIGKSS</sequence>
<feature type="region of interest" description="Disordered" evidence="6">
    <location>
        <begin position="155"/>
        <end position="175"/>
    </location>
</feature>
<evidence type="ECO:0000259" key="8">
    <source>
        <dbReference type="PROSITE" id="PS51918"/>
    </source>
</evidence>
<dbReference type="PROSITE" id="PS51918">
    <property type="entry name" value="RADICAL_SAM"/>
    <property type="match status" value="1"/>
</dbReference>